<dbReference type="Proteomes" id="UP000295500">
    <property type="component" value="Unassembled WGS sequence"/>
</dbReference>
<dbReference type="GO" id="GO:0003677">
    <property type="term" value="F:DNA binding"/>
    <property type="evidence" value="ECO:0007669"/>
    <property type="project" value="UniProtKB-KW"/>
</dbReference>
<sequence length="111" mass="13093">MKCVKYIPIITRDKSTRVRVSDVQAIERDHRKLKVITAEEEYEIYGKIEEVTDYLDSRFYTCMAGCIINLDQVESMEERKIEFFGGNNMVMGRENFAKTRQVYNEHIRNGS</sequence>
<gene>
    <name evidence="2" type="ORF">EV211_1208</name>
</gene>
<evidence type="ECO:0000313" key="2">
    <source>
        <dbReference type="EMBL" id="TDP54600.1"/>
    </source>
</evidence>
<proteinExistence type="predicted"/>
<dbReference type="Pfam" id="PF04397">
    <property type="entry name" value="LytTR"/>
    <property type="match status" value="1"/>
</dbReference>
<dbReference type="AlphaFoldDB" id="A0A4R6Q1F7"/>
<reference evidence="2 3" key="1">
    <citation type="submission" date="2019-03" db="EMBL/GenBank/DDBJ databases">
        <title>Genomic Encyclopedia of Type Strains, Phase IV (KMG-IV): sequencing the most valuable type-strain genomes for metagenomic binning, comparative biology and taxonomic classification.</title>
        <authorList>
            <person name="Goeker M."/>
        </authorList>
    </citation>
    <scope>NUCLEOTIDE SEQUENCE [LARGE SCALE GENOMIC DNA]</scope>
    <source>
        <strain evidence="2 3">DSM 28287</strain>
    </source>
</reference>
<evidence type="ECO:0000313" key="3">
    <source>
        <dbReference type="Proteomes" id="UP000295500"/>
    </source>
</evidence>
<evidence type="ECO:0000259" key="1">
    <source>
        <dbReference type="PROSITE" id="PS50930"/>
    </source>
</evidence>
<organism evidence="2 3">
    <name type="scientific">Aminicella lysinilytica</name>
    <dbReference type="NCBI Taxonomy" id="433323"/>
    <lineage>
        <taxon>Bacteria</taxon>
        <taxon>Bacillati</taxon>
        <taxon>Bacillota</taxon>
        <taxon>Clostridia</taxon>
        <taxon>Peptostreptococcales</taxon>
        <taxon>Anaerovoracaceae</taxon>
        <taxon>Aminicella</taxon>
    </lineage>
</organism>
<dbReference type="SMART" id="SM00850">
    <property type="entry name" value="LytTR"/>
    <property type="match status" value="1"/>
</dbReference>
<keyword evidence="3" id="KW-1185">Reference proteome</keyword>
<protein>
    <submittedName>
        <fullName evidence="2">LytTr DNA-binding domain-containing protein</fullName>
    </submittedName>
</protein>
<comment type="caution">
    <text evidence="2">The sequence shown here is derived from an EMBL/GenBank/DDBJ whole genome shotgun (WGS) entry which is preliminary data.</text>
</comment>
<dbReference type="InterPro" id="IPR007492">
    <property type="entry name" value="LytTR_DNA-bd_dom"/>
</dbReference>
<dbReference type="PROSITE" id="PS50930">
    <property type="entry name" value="HTH_LYTTR"/>
    <property type="match status" value="1"/>
</dbReference>
<accession>A0A4R6Q1F7</accession>
<dbReference type="OrthoDB" id="1756867at2"/>
<dbReference type="RefSeq" id="WP_133528576.1">
    <property type="nucleotide sequence ID" value="NZ_SNXO01000020.1"/>
</dbReference>
<keyword evidence="2" id="KW-0238">DNA-binding</keyword>
<dbReference type="Gene3D" id="2.40.50.1020">
    <property type="entry name" value="LytTr DNA-binding domain"/>
    <property type="match status" value="1"/>
</dbReference>
<feature type="domain" description="HTH LytTR-type" evidence="1">
    <location>
        <begin position="7"/>
        <end position="75"/>
    </location>
</feature>
<dbReference type="EMBL" id="SNXO01000020">
    <property type="protein sequence ID" value="TDP54600.1"/>
    <property type="molecule type" value="Genomic_DNA"/>
</dbReference>
<name>A0A4R6Q1F7_9FIRM</name>